<dbReference type="InterPro" id="IPR056613">
    <property type="entry name" value="DUF7287"/>
</dbReference>
<sequence length="315" mass="35291">MDDRGQVAFDFLLGMGLFLVAFIFTMQFVPGLFISDSTDETGIAFTAYRTATVLSEDPGWWDNSIKKGTDWEDHLSSSTRIGLAVDTIPKTRLTDTINLLSMNKSLKFMQLDEDTVVTKLGLYDNINGKHIRYGYNISLNQDGKPILLNDTLFVRGEINTDSVDVFKIERLALVETGTFVEYDAHSIYSNGTANTTTLSINGSQKGKMVIDISNFTTTSPNSSFENIYMDGTLLSNSADYVVYLKNSSNGFENYSSPIMSENTLRLEIYPMTFENSSLVKIEFDNVTFVPGPAVEYTASKEPFYELAQMMVKVWK</sequence>
<dbReference type="EMBL" id="JAVDQI010000001">
    <property type="protein sequence ID" value="MDR6222137.1"/>
    <property type="molecule type" value="Genomic_DNA"/>
</dbReference>
<keyword evidence="3" id="KW-1185">Reference proteome</keyword>
<gene>
    <name evidence="2" type="ORF">J2750_000569</name>
</gene>
<feature type="transmembrane region" description="Helical" evidence="1">
    <location>
        <begin position="7"/>
        <end position="29"/>
    </location>
</feature>
<keyword evidence="1" id="KW-0472">Membrane</keyword>
<dbReference type="AlphaFoldDB" id="A0AA90TY17"/>
<comment type="caution">
    <text evidence="2">The sequence shown here is derived from an EMBL/GenBank/DDBJ whole genome shotgun (WGS) entry which is preliminary data.</text>
</comment>
<evidence type="ECO:0000313" key="2">
    <source>
        <dbReference type="EMBL" id="MDR6222137.1"/>
    </source>
</evidence>
<protein>
    <submittedName>
        <fullName evidence="2">Uncharacterized protein</fullName>
    </submittedName>
</protein>
<dbReference type="Proteomes" id="UP001185015">
    <property type="component" value="Unassembled WGS sequence"/>
</dbReference>
<evidence type="ECO:0000313" key="3">
    <source>
        <dbReference type="Proteomes" id="UP001185015"/>
    </source>
</evidence>
<organism evidence="2 3">
    <name type="scientific">Methanococcoides alaskense</name>
    <dbReference type="NCBI Taxonomy" id="325778"/>
    <lineage>
        <taxon>Archaea</taxon>
        <taxon>Methanobacteriati</taxon>
        <taxon>Methanobacteriota</taxon>
        <taxon>Stenosarchaea group</taxon>
        <taxon>Methanomicrobia</taxon>
        <taxon>Methanosarcinales</taxon>
        <taxon>Methanosarcinaceae</taxon>
        <taxon>Methanococcoides</taxon>
    </lineage>
</organism>
<keyword evidence="1" id="KW-1133">Transmembrane helix</keyword>
<accession>A0AA90TY17</accession>
<dbReference type="RefSeq" id="WP_270096077.1">
    <property type="nucleotide sequence ID" value="NZ_JAQFFK010000003.1"/>
</dbReference>
<proteinExistence type="predicted"/>
<keyword evidence="1" id="KW-0812">Transmembrane</keyword>
<name>A0AA90TY17_9EURY</name>
<reference evidence="2 3" key="1">
    <citation type="submission" date="2023-07" db="EMBL/GenBank/DDBJ databases">
        <title>Genomic Encyclopedia of Type Strains, Phase IV (KMG-IV): sequencing the most valuable type-strain genomes for metagenomic binning, comparative biology and taxonomic classification.</title>
        <authorList>
            <person name="Goeker M."/>
        </authorList>
    </citation>
    <scope>NUCLEOTIDE SEQUENCE [LARGE SCALE GENOMIC DNA]</scope>
    <source>
        <strain evidence="2 3">DSM 17273</strain>
    </source>
</reference>
<evidence type="ECO:0000256" key="1">
    <source>
        <dbReference type="SAM" id="Phobius"/>
    </source>
</evidence>
<dbReference type="Pfam" id="PF23958">
    <property type="entry name" value="DUF7287"/>
    <property type="match status" value="1"/>
</dbReference>